<dbReference type="EMBL" id="JBGUBD010000006">
    <property type="protein sequence ID" value="MFA9478808.1"/>
    <property type="molecule type" value="Genomic_DNA"/>
</dbReference>
<evidence type="ECO:0000259" key="4">
    <source>
        <dbReference type="PROSITE" id="PS50932"/>
    </source>
</evidence>
<dbReference type="PANTHER" id="PTHR30146">
    <property type="entry name" value="LACI-RELATED TRANSCRIPTIONAL REPRESSOR"/>
    <property type="match status" value="1"/>
</dbReference>
<evidence type="ECO:0000256" key="2">
    <source>
        <dbReference type="ARBA" id="ARBA00023125"/>
    </source>
</evidence>
<keyword evidence="2 5" id="KW-0238">DNA-binding</keyword>
<evidence type="ECO:0000313" key="5">
    <source>
        <dbReference type="EMBL" id="MFA9478808.1"/>
    </source>
</evidence>
<keyword evidence="1" id="KW-0805">Transcription regulation</keyword>
<dbReference type="InterPro" id="IPR028082">
    <property type="entry name" value="Peripla_BP_I"/>
</dbReference>
<proteinExistence type="predicted"/>
<gene>
    <name evidence="5" type="ORF">ACERK3_10930</name>
</gene>
<keyword evidence="3" id="KW-0804">Transcription</keyword>
<organism evidence="5 6">
    <name type="scientific">Natronomicrosphaera hydrolytica</name>
    <dbReference type="NCBI Taxonomy" id="3242702"/>
    <lineage>
        <taxon>Bacteria</taxon>
        <taxon>Pseudomonadati</taxon>
        <taxon>Planctomycetota</taxon>
        <taxon>Phycisphaerae</taxon>
        <taxon>Phycisphaerales</taxon>
        <taxon>Phycisphaeraceae</taxon>
        <taxon>Natronomicrosphaera</taxon>
    </lineage>
</organism>
<accession>A0ABV4U945</accession>
<dbReference type="Pfam" id="PF00356">
    <property type="entry name" value="LacI"/>
    <property type="match status" value="1"/>
</dbReference>
<dbReference type="CDD" id="cd01392">
    <property type="entry name" value="HTH_LacI"/>
    <property type="match status" value="1"/>
</dbReference>
<feature type="domain" description="HTH lacI-type" evidence="4">
    <location>
        <begin position="47"/>
        <end position="105"/>
    </location>
</feature>
<dbReference type="SMART" id="SM00354">
    <property type="entry name" value="HTH_LACI"/>
    <property type="match status" value="1"/>
</dbReference>
<dbReference type="InterPro" id="IPR046335">
    <property type="entry name" value="LacI/GalR-like_sensor"/>
</dbReference>
<dbReference type="SUPFAM" id="SSF47413">
    <property type="entry name" value="lambda repressor-like DNA-binding domains"/>
    <property type="match status" value="1"/>
</dbReference>
<evidence type="ECO:0000313" key="6">
    <source>
        <dbReference type="Proteomes" id="UP001575105"/>
    </source>
</evidence>
<dbReference type="PANTHER" id="PTHR30146:SF109">
    <property type="entry name" value="HTH-TYPE TRANSCRIPTIONAL REGULATOR GALS"/>
    <property type="match status" value="1"/>
</dbReference>
<evidence type="ECO:0000256" key="3">
    <source>
        <dbReference type="ARBA" id="ARBA00023163"/>
    </source>
</evidence>
<dbReference type="CDD" id="cd06267">
    <property type="entry name" value="PBP1_LacI_sugar_binding-like"/>
    <property type="match status" value="1"/>
</dbReference>
<reference evidence="5 6" key="1">
    <citation type="submission" date="2024-08" db="EMBL/GenBank/DDBJ databases">
        <title>Whole-genome sequencing of halo(alkali)philic microorganisms from hypersaline lakes.</title>
        <authorList>
            <person name="Sorokin D.Y."/>
            <person name="Merkel A.Y."/>
            <person name="Messina E."/>
            <person name="Yakimov M."/>
        </authorList>
    </citation>
    <scope>NUCLEOTIDE SEQUENCE [LARGE SCALE GENOMIC DNA]</scope>
    <source>
        <strain evidence="5 6">AB-hyl4</strain>
    </source>
</reference>
<dbReference type="Gene3D" id="3.40.50.2300">
    <property type="match status" value="2"/>
</dbReference>
<name>A0ABV4U945_9BACT</name>
<protein>
    <submittedName>
        <fullName evidence="5">LacI family DNA-binding transcriptional regulator</fullName>
    </submittedName>
</protein>
<keyword evidence="6" id="KW-1185">Reference proteome</keyword>
<sequence>MTVTQSCDSLIAREVMVGTRDCFVMGFRTLRKAVVMAASVEPTFQRVRMADVAKQARVSRTTAAKVLFNTGGSNTRVGAETVKRVRRIADEMGYQPHIAAQQLAGKPTRLIGVILDAKAPPQFTRMLETIEGVAADRNYRLLVGYVNGSLEQIEEYVKEFCGRGVEGAICLAHTYPDFGHRIPPLFNGLPNTIFIHKPLSSDSVSYVTPDYEKVGYLGTWHLLKQGCRRIVLLRSQSRYEGMLDWKAGYQRAMDESEHPYRPELVWHGPTLRLNRPRLVNRCLDDVLHLKPEAIFASNDESALWVIRGLRDRGLRVPEDIAVLSGCRQTFGRAAVPSITAIDQRGRAVAKQAARAVCQMAEGDVRANRRVCGGIIVPPRLVIAESCGARNEK</sequence>
<dbReference type="Gene3D" id="1.10.260.40">
    <property type="entry name" value="lambda repressor-like DNA-binding domains"/>
    <property type="match status" value="1"/>
</dbReference>
<dbReference type="InterPro" id="IPR000843">
    <property type="entry name" value="HTH_LacI"/>
</dbReference>
<dbReference type="InterPro" id="IPR010982">
    <property type="entry name" value="Lambda_DNA-bd_dom_sf"/>
</dbReference>
<dbReference type="SUPFAM" id="SSF53822">
    <property type="entry name" value="Periplasmic binding protein-like I"/>
    <property type="match status" value="1"/>
</dbReference>
<dbReference type="GO" id="GO:0003677">
    <property type="term" value="F:DNA binding"/>
    <property type="evidence" value="ECO:0007669"/>
    <property type="project" value="UniProtKB-KW"/>
</dbReference>
<comment type="caution">
    <text evidence="5">The sequence shown here is derived from an EMBL/GenBank/DDBJ whole genome shotgun (WGS) entry which is preliminary data.</text>
</comment>
<evidence type="ECO:0000256" key="1">
    <source>
        <dbReference type="ARBA" id="ARBA00023015"/>
    </source>
</evidence>
<dbReference type="PROSITE" id="PS50932">
    <property type="entry name" value="HTH_LACI_2"/>
    <property type="match status" value="1"/>
</dbReference>
<dbReference type="Pfam" id="PF13377">
    <property type="entry name" value="Peripla_BP_3"/>
    <property type="match status" value="1"/>
</dbReference>
<dbReference type="Proteomes" id="UP001575105">
    <property type="component" value="Unassembled WGS sequence"/>
</dbReference>
<dbReference type="PROSITE" id="PS00356">
    <property type="entry name" value="HTH_LACI_1"/>
    <property type="match status" value="1"/>
</dbReference>
<dbReference type="RefSeq" id="WP_425345733.1">
    <property type="nucleotide sequence ID" value="NZ_JBGUBD010000006.1"/>
</dbReference>